<feature type="transmembrane region" description="Helical" evidence="1">
    <location>
        <begin position="185"/>
        <end position="209"/>
    </location>
</feature>
<feature type="domain" description="TmcB/TmcC TPR repeats" evidence="2">
    <location>
        <begin position="383"/>
        <end position="461"/>
    </location>
</feature>
<dbReference type="InterPro" id="IPR057352">
    <property type="entry name" value="TPR_TmcB/C"/>
</dbReference>
<evidence type="ECO:0000259" key="2">
    <source>
        <dbReference type="Pfam" id="PF25474"/>
    </source>
</evidence>
<evidence type="ECO:0000313" key="3">
    <source>
        <dbReference type="EMBL" id="KAA6371693.1"/>
    </source>
</evidence>
<sequence>MSEQIFFEDSDLFNKAEARLFSVFFPLFHHPKKPNIFLPVFLWVIFTIQLIALSLFRIDNSTQAQTALSRVANFVDLSSLSLMIGRNSIFLIIGFLIFLGILIMLLILCSFFFRSILAKQPCIITLVRILHDILLRILYIPIESVSVTMIDCYDIVYINEAGEKIITRVWRAASDNICMSSIYQIVGLILTVITFIVILVYCGTLDLLIFNFNPKNGGLFSCPDGFFNFIQHIFILSLVFILRYIYPWEFWRAVLSIGDSIILITYIAYKQPYYSLKSNFMAQIPWIIFGSVRLCAEIGYQLERRFNSFIPQIVLILFSVVVIDMVSYGMKNVKKGEAILKLMKRRHMSFLMKFIVYSYNKERIVGIEIVDKDNLKSETSIIFLQKLAFAQKNHNQAKESAIKFFEYVTGKLANCQVLYDYVRDISNAEFRARITYEDLLILQPQNVSVLKLYAQLLNDIFRFDK</sequence>
<feature type="transmembrane region" description="Helical" evidence="1">
    <location>
        <begin position="36"/>
        <end position="55"/>
    </location>
</feature>
<evidence type="ECO:0000256" key="1">
    <source>
        <dbReference type="SAM" id="Phobius"/>
    </source>
</evidence>
<feature type="transmembrane region" description="Helical" evidence="1">
    <location>
        <begin position="229"/>
        <end position="246"/>
    </location>
</feature>
<dbReference type="PANTHER" id="PTHR31600">
    <property type="entry name" value="TINY MACROCYSTS PROTEIN B-RELATED"/>
    <property type="match status" value="1"/>
</dbReference>
<dbReference type="AlphaFoldDB" id="A0A5J4UN28"/>
<accession>A0A5J4UN28</accession>
<feature type="transmembrane region" description="Helical" evidence="1">
    <location>
        <begin position="90"/>
        <end position="113"/>
    </location>
</feature>
<keyword evidence="1" id="KW-1133">Transmembrane helix</keyword>
<reference evidence="3 4" key="1">
    <citation type="submission" date="2019-03" db="EMBL/GenBank/DDBJ databases">
        <title>Single cell metagenomics reveals metabolic interactions within the superorganism composed of flagellate Streblomastix strix and complex community of Bacteroidetes bacteria on its surface.</title>
        <authorList>
            <person name="Treitli S.C."/>
            <person name="Kolisko M."/>
            <person name="Husnik F."/>
            <person name="Keeling P."/>
            <person name="Hampl V."/>
        </authorList>
    </citation>
    <scope>NUCLEOTIDE SEQUENCE [LARGE SCALE GENOMIC DNA]</scope>
    <source>
        <strain evidence="3">ST1C</strain>
    </source>
</reference>
<dbReference type="InterPro" id="IPR052994">
    <property type="entry name" value="Tiny_macrocysts_regulators"/>
</dbReference>
<dbReference type="PANTHER" id="PTHR31600:SF2">
    <property type="entry name" value="GAMETE ENRICHED GENE 10 PROTEIN-RELATED"/>
    <property type="match status" value="1"/>
</dbReference>
<keyword evidence="1" id="KW-0472">Membrane</keyword>
<evidence type="ECO:0000313" key="4">
    <source>
        <dbReference type="Proteomes" id="UP000324800"/>
    </source>
</evidence>
<organism evidence="3 4">
    <name type="scientific">Streblomastix strix</name>
    <dbReference type="NCBI Taxonomy" id="222440"/>
    <lineage>
        <taxon>Eukaryota</taxon>
        <taxon>Metamonada</taxon>
        <taxon>Preaxostyla</taxon>
        <taxon>Oxymonadida</taxon>
        <taxon>Streblomastigidae</taxon>
        <taxon>Streblomastix</taxon>
    </lineage>
</organism>
<dbReference type="Proteomes" id="UP000324800">
    <property type="component" value="Unassembled WGS sequence"/>
</dbReference>
<comment type="caution">
    <text evidence="3">The sequence shown here is derived from an EMBL/GenBank/DDBJ whole genome shotgun (WGS) entry which is preliminary data.</text>
</comment>
<name>A0A5J4UN28_9EUKA</name>
<gene>
    <name evidence="3" type="ORF">EZS28_032780</name>
</gene>
<keyword evidence="1" id="KW-0812">Transmembrane</keyword>
<protein>
    <recommendedName>
        <fullName evidence="2">TmcB/TmcC TPR repeats domain-containing protein</fullName>
    </recommendedName>
</protein>
<feature type="transmembrane region" description="Helical" evidence="1">
    <location>
        <begin position="309"/>
        <end position="330"/>
    </location>
</feature>
<feature type="transmembrane region" description="Helical" evidence="1">
    <location>
        <begin position="253"/>
        <end position="269"/>
    </location>
</feature>
<proteinExistence type="predicted"/>
<dbReference type="Pfam" id="PF25474">
    <property type="entry name" value="TPR_TmcB"/>
    <property type="match status" value="1"/>
</dbReference>
<dbReference type="EMBL" id="SNRW01014239">
    <property type="protein sequence ID" value="KAA6371693.1"/>
    <property type="molecule type" value="Genomic_DNA"/>
</dbReference>